<feature type="domain" description="Aldehyde dehydrogenase" evidence="6">
    <location>
        <begin position="13"/>
        <end position="466"/>
    </location>
</feature>
<dbReference type="SUPFAM" id="SSF53720">
    <property type="entry name" value="ALDH-like"/>
    <property type="match status" value="1"/>
</dbReference>
<dbReference type="Gene3D" id="3.40.605.10">
    <property type="entry name" value="Aldehyde Dehydrogenase, Chain A, domain 1"/>
    <property type="match status" value="1"/>
</dbReference>
<dbReference type="FunFam" id="3.40.309.10:FF:000009">
    <property type="entry name" value="Aldehyde dehydrogenase A"/>
    <property type="match status" value="1"/>
</dbReference>
<dbReference type="PANTHER" id="PTHR11699">
    <property type="entry name" value="ALDEHYDE DEHYDROGENASE-RELATED"/>
    <property type="match status" value="1"/>
</dbReference>
<accession>A0A1H9YRF5</accession>
<dbReference type="FunFam" id="3.40.605.10:FF:000012">
    <property type="entry name" value="NAD-dependent succinate-semialdehyde dehydrogenase"/>
    <property type="match status" value="1"/>
</dbReference>
<evidence type="ECO:0000313" key="7">
    <source>
        <dbReference type="EMBL" id="SES71671.1"/>
    </source>
</evidence>
<name>A0A1H9YRF5_9PROT</name>
<reference evidence="8" key="1">
    <citation type="submission" date="2016-10" db="EMBL/GenBank/DDBJ databases">
        <authorList>
            <person name="Varghese N."/>
            <person name="Submissions S."/>
        </authorList>
    </citation>
    <scope>NUCLEOTIDE SEQUENCE [LARGE SCALE GENOMIC DNA]</scope>
    <source>
        <strain evidence="8">Nm71</strain>
    </source>
</reference>
<dbReference type="InterPro" id="IPR016162">
    <property type="entry name" value="Ald_DH_N"/>
</dbReference>
<dbReference type="InterPro" id="IPR015590">
    <property type="entry name" value="Aldehyde_DH_dom"/>
</dbReference>
<evidence type="ECO:0000256" key="2">
    <source>
        <dbReference type="ARBA" id="ARBA00022857"/>
    </source>
</evidence>
<organism evidence="7 8">
    <name type="scientific">Nitrosomonas marina</name>
    <dbReference type="NCBI Taxonomy" id="917"/>
    <lineage>
        <taxon>Bacteria</taxon>
        <taxon>Pseudomonadati</taxon>
        <taxon>Pseudomonadota</taxon>
        <taxon>Betaproteobacteria</taxon>
        <taxon>Nitrosomonadales</taxon>
        <taxon>Nitrosomonadaceae</taxon>
        <taxon>Nitrosomonas</taxon>
    </lineage>
</organism>
<proteinExistence type="inferred from homology"/>
<dbReference type="InterPro" id="IPR016161">
    <property type="entry name" value="Ald_DH/histidinol_DH"/>
</dbReference>
<evidence type="ECO:0000256" key="4">
    <source>
        <dbReference type="PROSITE-ProRule" id="PRU10007"/>
    </source>
</evidence>
<keyword evidence="3 5" id="KW-0560">Oxidoreductase</keyword>
<dbReference type="Pfam" id="PF00171">
    <property type="entry name" value="Aldedh"/>
    <property type="match status" value="1"/>
</dbReference>
<keyword evidence="2" id="KW-0521">NADP</keyword>
<dbReference type="InterPro" id="IPR029510">
    <property type="entry name" value="Ald_DH_CS_GLU"/>
</dbReference>
<dbReference type="Proteomes" id="UP000199345">
    <property type="component" value="Unassembled WGS sequence"/>
</dbReference>
<protein>
    <submittedName>
        <fullName evidence="7">Acyl-CoA reductase</fullName>
    </submittedName>
</protein>
<dbReference type="PROSITE" id="PS00070">
    <property type="entry name" value="ALDEHYDE_DEHYDR_CYS"/>
    <property type="match status" value="1"/>
</dbReference>
<evidence type="ECO:0000256" key="1">
    <source>
        <dbReference type="ARBA" id="ARBA00009986"/>
    </source>
</evidence>
<dbReference type="CDD" id="cd07102">
    <property type="entry name" value="ALDH_EDX86601"/>
    <property type="match status" value="1"/>
</dbReference>
<dbReference type="InterPro" id="IPR016163">
    <property type="entry name" value="Ald_DH_C"/>
</dbReference>
<evidence type="ECO:0000259" key="6">
    <source>
        <dbReference type="Pfam" id="PF00171"/>
    </source>
</evidence>
<sequence length="473" mass="51376">MSGISKSSETMTETQQTISPIDGSVYVERRLASNEQVHAALAKAKHAQTGWRDTPLEQRKAICSRAVEAVVANKAAIAEELCWQMGRPIRFAANEIASFAERSRYMISIADDALAPVQTSDRPGFIRYISREPVGTVLVIAPWNYPLHTPINSIIPALLAGNAVILKHSAQTPLCAERIFEGFQQAGIPEGVFQYLHMSHAAAEDVIQSGQVDFIAFTGSVSVGARIEQLAAGRFIGVGLELGGKDPGYIRADADLDYAVENTVDGAFFNSGQSCCGIERIYVHASVYESYVGKFVNLVQQYRLGRPDDPETTLGPLVSARAAALVRDQVNEAVAQGAVAHINSLDFPLDSIDTPYMAPQVLTEVNHSMRVMTEETFGPVVGIMKVDSDAQAVKLMNDSPYGLTASVFTRDIEAAEALGRQIDTGTFFVNRCDYLDPELAWTGVKNTGRGCTLSKLGFNAFTRPKSFHIKIIP</sequence>
<comment type="similarity">
    <text evidence="1 5">Belongs to the aldehyde dehydrogenase family.</text>
</comment>
<evidence type="ECO:0000313" key="8">
    <source>
        <dbReference type="Proteomes" id="UP000199345"/>
    </source>
</evidence>
<dbReference type="GO" id="GO:0016620">
    <property type="term" value="F:oxidoreductase activity, acting on the aldehyde or oxo group of donors, NAD or NADP as acceptor"/>
    <property type="evidence" value="ECO:0007669"/>
    <property type="project" value="InterPro"/>
</dbReference>
<dbReference type="Gene3D" id="3.40.309.10">
    <property type="entry name" value="Aldehyde Dehydrogenase, Chain A, domain 2"/>
    <property type="match status" value="1"/>
</dbReference>
<feature type="active site" evidence="4">
    <location>
        <position position="241"/>
    </location>
</feature>
<dbReference type="PROSITE" id="PS00687">
    <property type="entry name" value="ALDEHYDE_DEHYDR_GLU"/>
    <property type="match status" value="1"/>
</dbReference>
<dbReference type="EMBL" id="FOIA01000002">
    <property type="protein sequence ID" value="SES71671.1"/>
    <property type="molecule type" value="Genomic_DNA"/>
</dbReference>
<evidence type="ECO:0000256" key="5">
    <source>
        <dbReference type="RuleBase" id="RU003345"/>
    </source>
</evidence>
<dbReference type="AlphaFoldDB" id="A0A1H9YRF5"/>
<keyword evidence="8" id="KW-1185">Reference proteome</keyword>
<dbReference type="InterPro" id="IPR016160">
    <property type="entry name" value="Ald_DH_CS_CYS"/>
</dbReference>
<gene>
    <name evidence="7" type="ORF">SAMN05216326_102129</name>
</gene>
<evidence type="ECO:0000256" key="3">
    <source>
        <dbReference type="ARBA" id="ARBA00023002"/>
    </source>
</evidence>